<dbReference type="EMBL" id="JBHSON010000046">
    <property type="protein sequence ID" value="MFC5749836.1"/>
    <property type="molecule type" value="Genomic_DNA"/>
</dbReference>
<dbReference type="Pfam" id="PF23212">
    <property type="entry name" value="DUF7064"/>
    <property type="match status" value="1"/>
</dbReference>
<dbReference type="Proteomes" id="UP001596074">
    <property type="component" value="Unassembled WGS sequence"/>
</dbReference>
<comment type="caution">
    <text evidence="3">The sequence shown here is derived from an EMBL/GenBank/DDBJ whole genome shotgun (WGS) entry which is preliminary data.</text>
</comment>
<proteinExistence type="predicted"/>
<evidence type="ECO:0000259" key="2">
    <source>
        <dbReference type="Pfam" id="PF23212"/>
    </source>
</evidence>
<name>A0ABW1A320_9ACTN</name>
<evidence type="ECO:0000313" key="3">
    <source>
        <dbReference type="EMBL" id="MFC5749836.1"/>
    </source>
</evidence>
<gene>
    <name evidence="3" type="ORF">ACFPZN_29775</name>
</gene>
<feature type="region of interest" description="Disordered" evidence="1">
    <location>
        <begin position="1"/>
        <end position="24"/>
    </location>
</feature>
<feature type="domain" description="DUF7064" evidence="2">
    <location>
        <begin position="219"/>
        <end position="335"/>
    </location>
</feature>
<reference evidence="4" key="1">
    <citation type="journal article" date="2019" name="Int. J. Syst. Evol. Microbiol.">
        <title>The Global Catalogue of Microorganisms (GCM) 10K type strain sequencing project: providing services to taxonomists for standard genome sequencing and annotation.</title>
        <authorList>
            <consortium name="The Broad Institute Genomics Platform"/>
            <consortium name="The Broad Institute Genome Sequencing Center for Infectious Disease"/>
            <person name="Wu L."/>
            <person name="Ma J."/>
        </authorList>
    </citation>
    <scope>NUCLEOTIDE SEQUENCE [LARGE SCALE GENOMIC DNA]</scope>
    <source>
        <strain evidence="4">KCTC 42087</strain>
    </source>
</reference>
<dbReference type="SUPFAM" id="SSF159245">
    <property type="entry name" value="AttH-like"/>
    <property type="match status" value="1"/>
</dbReference>
<dbReference type="RefSeq" id="WP_378285561.1">
    <property type="nucleotide sequence ID" value="NZ_JBHSON010000046.1"/>
</dbReference>
<evidence type="ECO:0000256" key="1">
    <source>
        <dbReference type="SAM" id="MobiDB-lite"/>
    </source>
</evidence>
<dbReference type="InterPro" id="IPR055492">
    <property type="entry name" value="DUF7064"/>
</dbReference>
<keyword evidence="4" id="KW-1185">Reference proteome</keyword>
<evidence type="ECO:0000313" key="4">
    <source>
        <dbReference type="Proteomes" id="UP001596074"/>
    </source>
</evidence>
<protein>
    <recommendedName>
        <fullName evidence="2">DUF7064 domain-containing protein</fullName>
    </recommendedName>
</protein>
<sequence>MTLDLTGGMPPEADEVTAETPGSPAYREGVSMWIWDGAGRLALPRIGVEAVGATWDESRYLSLNLAFPDGRVLVAHAEHPALPAADGRGLPRVLGTGPLRFVCVEPFTHWRLVFDGHAAPTTVPDQIAGRAARGAALTAAATVPLRIEVDGRMAAPPWVQGTHDPEGRFIPGEQRFEQLFTATGTVSIDGVTTGFEGGGLRIHRKGGGRSDYADFFGHCWQSALFPGGRAFGFIHYRPRPDGSVKYHEGWVLDGGAVLPARVVDTPWLGDMRSGGEDVSFTLRAPEGDIAIEAETFASAFTPERPIGGGRTFPDLQQGIARYRWDGEESYGMIERSIRR</sequence>
<accession>A0ABW1A320</accession>
<organism evidence="3 4">
    <name type="scientific">Actinomadura rugatobispora</name>
    <dbReference type="NCBI Taxonomy" id="1994"/>
    <lineage>
        <taxon>Bacteria</taxon>
        <taxon>Bacillati</taxon>
        <taxon>Actinomycetota</taxon>
        <taxon>Actinomycetes</taxon>
        <taxon>Streptosporangiales</taxon>
        <taxon>Thermomonosporaceae</taxon>
        <taxon>Actinomadura</taxon>
    </lineage>
</organism>